<dbReference type="SUPFAM" id="SSF53597">
    <property type="entry name" value="Dihydrofolate reductase-like"/>
    <property type="match status" value="1"/>
</dbReference>
<gene>
    <name evidence="2" type="ordered locus">Kfla_6141</name>
</gene>
<dbReference type="HOGENOM" id="CLU_043966_1_0_11"/>
<dbReference type="InterPro" id="IPR024072">
    <property type="entry name" value="DHFR-like_dom_sf"/>
</dbReference>
<name>D2PU93_KRIFD</name>
<dbReference type="InterPro" id="IPR002734">
    <property type="entry name" value="RibDG_C"/>
</dbReference>
<dbReference type="STRING" id="479435.Kfla_6141"/>
<dbReference type="Proteomes" id="UP000007967">
    <property type="component" value="Chromosome"/>
</dbReference>
<dbReference type="KEGG" id="kfl:Kfla_6141"/>
<sequence length="179" mass="19364">MRKLKVGALLSVDGIHGEPRSWVGSYFDDEAAAESLAELRRADAMLMGRHTYEYFAPAWPNTPGPYAERVNAIAKYVFSSTLAGTDWSNATVVAADPVKSVAELKTQGDGDLVIYGFGRLAQTLLEHDLVDELNFWLHPVVAGSGTPVFRSGISSRLDLAEVSHRPNGVVSLSYTKAPA</sequence>
<dbReference type="OrthoDB" id="3471498at2"/>
<dbReference type="Gene3D" id="3.40.430.10">
    <property type="entry name" value="Dihydrofolate Reductase, subunit A"/>
    <property type="match status" value="1"/>
</dbReference>
<evidence type="ECO:0000259" key="1">
    <source>
        <dbReference type="Pfam" id="PF01872"/>
    </source>
</evidence>
<dbReference type="RefSeq" id="WP_012923697.1">
    <property type="nucleotide sequence ID" value="NC_013729.1"/>
</dbReference>
<dbReference type="AlphaFoldDB" id="D2PU93"/>
<keyword evidence="3" id="KW-1185">Reference proteome</keyword>
<dbReference type="PANTHER" id="PTHR38011">
    <property type="entry name" value="DIHYDROFOLATE REDUCTASE FAMILY PROTEIN (AFU_ORTHOLOGUE AFUA_8G06820)"/>
    <property type="match status" value="1"/>
</dbReference>
<dbReference type="PANTHER" id="PTHR38011:SF2">
    <property type="entry name" value="BIFUNCTIONAL DEAMINASE-REDUCTASE DOMAIN PROTEIN"/>
    <property type="match status" value="1"/>
</dbReference>
<dbReference type="Pfam" id="PF01872">
    <property type="entry name" value="RibD_C"/>
    <property type="match status" value="1"/>
</dbReference>
<protein>
    <submittedName>
        <fullName evidence="2">Bifunctional deaminase-reductase domain protein</fullName>
    </submittedName>
</protein>
<dbReference type="GO" id="GO:0009231">
    <property type="term" value="P:riboflavin biosynthetic process"/>
    <property type="evidence" value="ECO:0007669"/>
    <property type="project" value="InterPro"/>
</dbReference>
<dbReference type="GO" id="GO:0008703">
    <property type="term" value="F:5-amino-6-(5-phosphoribosylamino)uracil reductase activity"/>
    <property type="evidence" value="ECO:0007669"/>
    <property type="project" value="InterPro"/>
</dbReference>
<feature type="domain" description="Bacterial bifunctional deaminase-reductase C-terminal" evidence="1">
    <location>
        <begin position="8"/>
        <end position="170"/>
    </location>
</feature>
<proteinExistence type="predicted"/>
<organism evidence="2 3">
    <name type="scientific">Kribbella flavida (strain DSM 17836 / JCM 10339 / NBRC 14399)</name>
    <dbReference type="NCBI Taxonomy" id="479435"/>
    <lineage>
        <taxon>Bacteria</taxon>
        <taxon>Bacillati</taxon>
        <taxon>Actinomycetota</taxon>
        <taxon>Actinomycetes</taxon>
        <taxon>Propionibacteriales</taxon>
        <taxon>Kribbellaceae</taxon>
        <taxon>Kribbella</taxon>
    </lineage>
</organism>
<dbReference type="InterPro" id="IPR050765">
    <property type="entry name" value="Riboflavin_Biosynth_HTPR"/>
</dbReference>
<reference evidence="3" key="1">
    <citation type="submission" date="2009-09" db="EMBL/GenBank/DDBJ databases">
        <title>The complete genome of Kribbella flavida DSM 17836.</title>
        <authorList>
            <consortium name="US DOE Joint Genome Institute (JGI-PGF)"/>
            <person name="Lucas S."/>
            <person name="Copeland A."/>
            <person name="Lapidus A."/>
            <person name="Glavina del Rio T."/>
            <person name="Dalin E."/>
            <person name="Tice H."/>
            <person name="Bruce D."/>
            <person name="Goodwin L."/>
            <person name="Pitluck S."/>
            <person name="Kyrpides N."/>
            <person name="Mavromatis K."/>
            <person name="Ivanova N."/>
            <person name="Saunders E."/>
            <person name="Brettin T."/>
            <person name="Detter J.C."/>
            <person name="Han C."/>
            <person name="Larimer F."/>
            <person name="Land M."/>
            <person name="Hauser L."/>
            <person name="Markowitz V."/>
            <person name="Cheng J.-F."/>
            <person name="Hugenholtz P."/>
            <person name="Woyke T."/>
            <person name="Wu D."/>
            <person name="Pukall R."/>
            <person name="Klenk H.-P."/>
            <person name="Eisen J.A."/>
        </authorList>
    </citation>
    <scope>NUCLEOTIDE SEQUENCE [LARGE SCALE GENOMIC DNA]</scope>
    <source>
        <strain evidence="3">DSM 17836 / JCM 10339 / NBRC 14399</strain>
    </source>
</reference>
<dbReference type="EMBL" id="CP001736">
    <property type="protein sequence ID" value="ADB35144.1"/>
    <property type="molecule type" value="Genomic_DNA"/>
</dbReference>
<evidence type="ECO:0000313" key="2">
    <source>
        <dbReference type="EMBL" id="ADB35144.1"/>
    </source>
</evidence>
<reference evidence="2 3" key="2">
    <citation type="journal article" date="2010" name="Stand. Genomic Sci.">
        <title>Complete genome sequence of Kribbella flavida type strain (IFO 14399).</title>
        <authorList>
            <person name="Pukall R."/>
            <person name="Lapidus A."/>
            <person name="Glavina Del Rio T."/>
            <person name="Copeland A."/>
            <person name="Tice H."/>
            <person name="Cheng J.-F."/>
            <person name="Lucas S."/>
            <person name="Chen F."/>
            <person name="Nolan M."/>
            <person name="LaButti K."/>
            <person name="Pati A."/>
            <person name="Ivanova N."/>
            <person name="Mavrommatis K."/>
            <person name="Mikhailova N."/>
            <person name="Pitluck S."/>
            <person name="Bruce D."/>
            <person name="Goodwin L."/>
            <person name="Land M."/>
            <person name="Hauser L."/>
            <person name="Chang Y.-J."/>
            <person name="Jeffries C.D."/>
            <person name="Chen A."/>
            <person name="Palaniappan K."/>
            <person name="Chain P."/>
            <person name="Rohde M."/>
            <person name="Goeker M."/>
            <person name="Bristow J."/>
            <person name="Eisen J.A."/>
            <person name="Markowitz V."/>
            <person name="Hugenholtz P."/>
            <person name="Kyrpides N.C."/>
            <person name="Klenk H.-P."/>
            <person name="Brettin T."/>
        </authorList>
    </citation>
    <scope>NUCLEOTIDE SEQUENCE [LARGE SCALE GENOMIC DNA]</scope>
    <source>
        <strain evidence="3">DSM 17836 / JCM 10339 / NBRC 14399</strain>
    </source>
</reference>
<accession>D2PU93</accession>
<dbReference type="eggNOG" id="COG0262">
    <property type="taxonomic scope" value="Bacteria"/>
</dbReference>
<evidence type="ECO:0000313" key="3">
    <source>
        <dbReference type="Proteomes" id="UP000007967"/>
    </source>
</evidence>